<evidence type="ECO:0000313" key="5">
    <source>
        <dbReference type="Proteomes" id="UP001500975"/>
    </source>
</evidence>
<keyword evidence="5" id="KW-1185">Reference proteome</keyword>
<dbReference type="EMBL" id="BAABGJ010000008">
    <property type="protein sequence ID" value="GAA4333108.1"/>
    <property type="molecule type" value="Genomic_DNA"/>
</dbReference>
<dbReference type="Gene3D" id="3.40.1640.10">
    <property type="entry name" value="PSTPO5379-like"/>
    <property type="match status" value="1"/>
</dbReference>
<dbReference type="SUPFAM" id="SSF160920">
    <property type="entry name" value="PSTPO5379-like"/>
    <property type="match status" value="1"/>
</dbReference>
<evidence type="ECO:0000256" key="2">
    <source>
        <dbReference type="ARBA" id="ARBA00023239"/>
    </source>
</evidence>
<feature type="region of interest" description="Disordered" evidence="3">
    <location>
        <begin position="1"/>
        <end position="22"/>
    </location>
</feature>
<organism evidence="4 5">
    <name type="scientific">Variovorax defluvii</name>
    <dbReference type="NCBI Taxonomy" id="913761"/>
    <lineage>
        <taxon>Bacteria</taxon>
        <taxon>Pseudomonadati</taxon>
        <taxon>Pseudomonadota</taxon>
        <taxon>Betaproteobacteria</taxon>
        <taxon>Burkholderiales</taxon>
        <taxon>Comamonadaceae</taxon>
        <taxon>Variovorax</taxon>
    </lineage>
</organism>
<keyword evidence="2" id="KW-0456">Lyase</keyword>
<dbReference type="InterPro" id="IPR009906">
    <property type="entry name" value="D-Glu_cyclase"/>
</dbReference>
<comment type="similarity">
    <text evidence="1">Belongs to the D-glutamate cyclase family.</text>
</comment>
<evidence type="ECO:0000313" key="4">
    <source>
        <dbReference type="EMBL" id="GAA4333108.1"/>
    </source>
</evidence>
<protein>
    <submittedName>
        <fullName evidence="4">Hydro-lyase</fullName>
    </submittedName>
</protein>
<proteinExistence type="inferred from homology"/>
<dbReference type="Proteomes" id="UP001500975">
    <property type="component" value="Unassembled WGS sequence"/>
</dbReference>
<dbReference type="Pfam" id="PF07286">
    <property type="entry name" value="D-Glu_cyclase"/>
    <property type="match status" value="1"/>
</dbReference>
<dbReference type="NCBIfam" id="NF003969">
    <property type="entry name" value="PRK05463.1"/>
    <property type="match status" value="1"/>
</dbReference>
<gene>
    <name evidence="4" type="ORF">GCM10023165_08030</name>
</gene>
<dbReference type="Gene3D" id="3.30.2040.10">
    <property type="entry name" value="PSTPO5379-like domain"/>
    <property type="match status" value="1"/>
</dbReference>
<dbReference type="PANTHER" id="PTHR32022">
    <property type="entry name" value="D-GLUTAMATE CYCLASE, MITOCHONDRIAL"/>
    <property type="match status" value="1"/>
</dbReference>
<dbReference type="RefSeq" id="WP_345536050.1">
    <property type="nucleotide sequence ID" value="NZ_BAABGJ010000008.1"/>
</dbReference>
<dbReference type="InterPro" id="IPR038021">
    <property type="entry name" value="Putative_hydro-lyase"/>
</dbReference>
<dbReference type="PANTHER" id="PTHR32022:SF10">
    <property type="entry name" value="D-GLUTAMATE CYCLASE, MITOCHONDRIAL"/>
    <property type="match status" value="1"/>
</dbReference>
<name>A0ABP8H1S6_9BURK</name>
<reference evidence="5" key="1">
    <citation type="journal article" date="2019" name="Int. J. Syst. Evol. Microbiol.">
        <title>The Global Catalogue of Microorganisms (GCM) 10K type strain sequencing project: providing services to taxonomists for standard genome sequencing and annotation.</title>
        <authorList>
            <consortium name="The Broad Institute Genomics Platform"/>
            <consortium name="The Broad Institute Genome Sequencing Center for Infectious Disease"/>
            <person name="Wu L."/>
            <person name="Ma J."/>
        </authorList>
    </citation>
    <scope>NUCLEOTIDE SEQUENCE [LARGE SCALE GENOMIC DNA]</scope>
    <source>
        <strain evidence="5">JCM 17804</strain>
    </source>
</reference>
<comment type="caution">
    <text evidence="4">The sequence shown here is derived from an EMBL/GenBank/DDBJ whole genome shotgun (WGS) entry which is preliminary data.</text>
</comment>
<accession>A0ABP8H1S6</accession>
<sequence>MQTASASRITERDQLRDAHPREVRGAIREGRWDGPTVGMARGYIQANVAIVPERFAFDFLRFCLRNPKPCPLVEVLEPGDPVPRQSAPSGDLRTDVSRYRVFRDGQLAEEVRDLRTLWRKNHVGFLMGCSVSFDQAMLDGGIDLRHLQSGTGRIAVYESNIACRPAGMFRGNMIVSMRPIPKTLLVRAVEITSQYPIAHGSPVHVGDGAEIGIPDMARIHSGKVNEVGPHEVPVWWGCGVTPQAVAVASGVPEMITHATGHLFATDLRVSAHRTGL</sequence>
<evidence type="ECO:0000256" key="3">
    <source>
        <dbReference type="SAM" id="MobiDB-lite"/>
    </source>
</evidence>
<feature type="compositionally biased region" description="Basic and acidic residues" evidence="3">
    <location>
        <begin position="9"/>
        <end position="22"/>
    </location>
</feature>
<evidence type="ECO:0000256" key="1">
    <source>
        <dbReference type="ARBA" id="ARBA00007896"/>
    </source>
</evidence>